<dbReference type="Proteomes" id="UP000464262">
    <property type="component" value="Chromosome 1"/>
</dbReference>
<keyword evidence="8" id="KW-1185">Reference proteome</keyword>
<keyword evidence="5 6" id="KW-0472">Membrane</keyword>
<name>A0A7Z2T5C3_9VIBR</name>
<evidence type="ECO:0000256" key="5">
    <source>
        <dbReference type="ARBA" id="ARBA00023136"/>
    </source>
</evidence>
<keyword evidence="2" id="KW-1003">Cell membrane</keyword>
<dbReference type="GO" id="GO:0005886">
    <property type="term" value="C:plasma membrane"/>
    <property type="evidence" value="ECO:0007669"/>
    <property type="project" value="UniProtKB-SubCell"/>
</dbReference>
<organism evidence="7 8">
    <name type="scientific">Vibrio astriarenae</name>
    <dbReference type="NCBI Taxonomy" id="1481923"/>
    <lineage>
        <taxon>Bacteria</taxon>
        <taxon>Pseudomonadati</taxon>
        <taxon>Pseudomonadota</taxon>
        <taxon>Gammaproteobacteria</taxon>
        <taxon>Vibrionales</taxon>
        <taxon>Vibrionaceae</taxon>
        <taxon>Vibrio</taxon>
    </lineage>
</organism>
<keyword evidence="3 6" id="KW-0812">Transmembrane</keyword>
<protein>
    <submittedName>
        <fullName evidence="7">CidA/LrgA family protein</fullName>
    </submittedName>
</protein>
<dbReference type="AlphaFoldDB" id="A0A7Z2T5C3"/>
<gene>
    <name evidence="7" type="ORF">GT360_07595</name>
</gene>
<evidence type="ECO:0000313" key="7">
    <source>
        <dbReference type="EMBL" id="QIA64708.1"/>
    </source>
</evidence>
<dbReference type="Pfam" id="PF03788">
    <property type="entry name" value="LrgA"/>
    <property type="match status" value="1"/>
</dbReference>
<sequence>MAKTGFEYMRAFAIIGIALMIGIAMQTYLSISIPGSILGMAVLFIGLASGLVPAHWVQPGASLFIRHMIFLFVPISVGLMVHFDLLLDNLVAIIASVVAGSVLVLIIMSYCIEKLVSRDS</sequence>
<feature type="transmembrane region" description="Helical" evidence="6">
    <location>
        <begin position="89"/>
        <end position="112"/>
    </location>
</feature>
<comment type="subcellular location">
    <subcellularLocation>
        <location evidence="1">Cell membrane</location>
        <topology evidence="1">Multi-pass membrane protein</topology>
    </subcellularLocation>
</comment>
<dbReference type="PANTHER" id="PTHR33931:SF5">
    <property type="entry name" value="UPF0299 MEMBRANE PROTEIN YOHJ"/>
    <property type="match status" value="1"/>
</dbReference>
<feature type="transmembrane region" description="Helical" evidence="6">
    <location>
        <begin position="37"/>
        <end position="57"/>
    </location>
</feature>
<dbReference type="PANTHER" id="PTHR33931">
    <property type="entry name" value="HOLIN-LIKE PROTEIN CIDA-RELATED"/>
    <property type="match status" value="1"/>
</dbReference>
<evidence type="ECO:0000256" key="6">
    <source>
        <dbReference type="SAM" id="Phobius"/>
    </source>
</evidence>
<reference evidence="7 8" key="1">
    <citation type="submission" date="2020-01" db="EMBL/GenBank/DDBJ databases">
        <title>Whole genome and functional gene identification of agarase of Vibrio HN897.</title>
        <authorList>
            <person name="Liu Y."/>
            <person name="Zhao Z."/>
        </authorList>
    </citation>
    <scope>NUCLEOTIDE SEQUENCE [LARGE SCALE GENOMIC DNA]</scope>
    <source>
        <strain evidence="7 8">HN897</strain>
    </source>
</reference>
<proteinExistence type="predicted"/>
<keyword evidence="4 6" id="KW-1133">Transmembrane helix</keyword>
<dbReference type="InterPro" id="IPR005538">
    <property type="entry name" value="LrgA/CidA"/>
</dbReference>
<evidence type="ECO:0000256" key="4">
    <source>
        <dbReference type="ARBA" id="ARBA00022989"/>
    </source>
</evidence>
<feature type="transmembrane region" description="Helical" evidence="6">
    <location>
        <begin position="64"/>
        <end position="83"/>
    </location>
</feature>
<feature type="transmembrane region" description="Helical" evidence="6">
    <location>
        <begin position="12"/>
        <end position="31"/>
    </location>
</feature>
<accession>A0A7Z2T5C3</accession>
<evidence type="ECO:0000256" key="1">
    <source>
        <dbReference type="ARBA" id="ARBA00004651"/>
    </source>
</evidence>
<evidence type="ECO:0000256" key="3">
    <source>
        <dbReference type="ARBA" id="ARBA00022692"/>
    </source>
</evidence>
<dbReference type="KEGG" id="vas:GT360_07595"/>
<dbReference type="EMBL" id="CP047475">
    <property type="protein sequence ID" value="QIA64708.1"/>
    <property type="molecule type" value="Genomic_DNA"/>
</dbReference>
<evidence type="ECO:0000313" key="8">
    <source>
        <dbReference type="Proteomes" id="UP000464262"/>
    </source>
</evidence>
<evidence type="ECO:0000256" key="2">
    <source>
        <dbReference type="ARBA" id="ARBA00022475"/>
    </source>
</evidence>